<protein>
    <submittedName>
        <fullName evidence="5">Transcriptional regulator AcuR</fullName>
    </submittedName>
</protein>
<evidence type="ECO:0000259" key="4">
    <source>
        <dbReference type="PROSITE" id="PS50977"/>
    </source>
</evidence>
<dbReference type="InterPro" id="IPR009057">
    <property type="entry name" value="Homeodomain-like_sf"/>
</dbReference>
<dbReference type="InterPro" id="IPR036271">
    <property type="entry name" value="Tet_transcr_reg_TetR-rel_C_sf"/>
</dbReference>
<dbReference type="PROSITE" id="PS50977">
    <property type="entry name" value="HTH_TETR_2"/>
    <property type="match status" value="1"/>
</dbReference>
<dbReference type="PANTHER" id="PTHR47506:SF1">
    <property type="entry name" value="HTH-TYPE TRANSCRIPTIONAL REGULATOR YJDC"/>
    <property type="match status" value="1"/>
</dbReference>
<accession>A0A1J5RZY7</accession>
<dbReference type="SUPFAM" id="SSF48498">
    <property type="entry name" value="Tetracyclin repressor-like, C-terminal domain"/>
    <property type="match status" value="1"/>
</dbReference>
<keyword evidence="2" id="KW-0238">DNA-binding</keyword>
<dbReference type="PANTHER" id="PTHR47506">
    <property type="entry name" value="TRANSCRIPTIONAL REGULATORY PROTEIN"/>
    <property type="match status" value="1"/>
</dbReference>
<keyword evidence="3" id="KW-0804">Transcription</keyword>
<name>A0A1J5RZY7_9ZZZZ</name>
<dbReference type="InterPro" id="IPR001647">
    <property type="entry name" value="HTH_TetR"/>
</dbReference>
<evidence type="ECO:0000313" key="5">
    <source>
        <dbReference type="EMBL" id="OIR01495.1"/>
    </source>
</evidence>
<dbReference type="EMBL" id="MLJW01000083">
    <property type="protein sequence ID" value="OIR01495.1"/>
    <property type="molecule type" value="Genomic_DNA"/>
</dbReference>
<comment type="caution">
    <text evidence="5">The sequence shown here is derived from an EMBL/GenBank/DDBJ whole genome shotgun (WGS) entry which is preliminary data.</text>
</comment>
<organism evidence="5">
    <name type="scientific">mine drainage metagenome</name>
    <dbReference type="NCBI Taxonomy" id="410659"/>
    <lineage>
        <taxon>unclassified sequences</taxon>
        <taxon>metagenomes</taxon>
        <taxon>ecological metagenomes</taxon>
    </lineage>
</organism>
<dbReference type="GO" id="GO:0003677">
    <property type="term" value="F:DNA binding"/>
    <property type="evidence" value="ECO:0007669"/>
    <property type="project" value="UniProtKB-KW"/>
</dbReference>
<dbReference type="InterPro" id="IPR011075">
    <property type="entry name" value="TetR_C"/>
</dbReference>
<feature type="domain" description="HTH tetR-type" evidence="4">
    <location>
        <begin position="1"/>
        <end position="54"/>
    </location>
</feature>
<dbReference type="SUPFAM" id="SSF46689">
    <property type="entry name" value="Homeodomain-like"/>
    <property type="match status" value="1"/>
</dbReference>
<sequence>MDAALDLIWEESYGSVTIDDICKRAEVKKGSFYYFFSSKSELAVAALERMWLQSWKPSMDQRFSPSIDPLTRLTAYLESIYDKQVAIKQEHGKVLGCPIVSMGTETCTNEESVNGKIRELLNRKRRYYESAIRDAVAEGLIEPCDPAEKAVAFAGLIEGIVCQCRIMNDPEVAKHLPEMGLRILGAKQTASVPDKA</sequence>
<dbReference type="Pfam" id="PF16925">
    <property type="entry name" value="TetR_C_13"/>
    <property type="match status" value="1"/>
</dbReference>
<proteinExistence type="predicted"/>
<reference evidence="5" key="1">
    <citation type="submission" date="2016-10" db="EMBL/GenBank/DDBJ databases">
        <title>Sequence of Gallionella enrichment culture.</title>
        <authorList>
            <person name="Poehlein A."/>
            <person name="Muehling M."/>
            <person name="Daniel R."/>
        </authorList>
    </citation>
    <scope>NUCLEOTIDE SEQUENCE</scope>
</reference>
<evidence type="ECO:0000256" key="2">
    <source>
        <dbReference type="ARBA" id="ARBA00023125"/>
    </source>
</evidence>
<dbReference type="AlphaFoldDB" id="A0A1J5RZY7"/>
<dbReference type="Gene3D" id="1.10.357.10">
    <property type="entry name" value="Tetracycline Repressor, domain 2"/>
    <property type="match status" value="1"/>
</dbReference>
<gene>
    <name evidence="5" type="primary">acuR_3</name>
    <name evidence="5" type="ORF">GALL_163960</name>
</gene>
<evidence type="ECO:0000256" key="3">
    <source>
        <dbReference type="ARBA" id="ARBA00023163"/>
    </source>
</evidence>
<dbReference type="Pfam" id="PF00440">
    <property type="entry name" value="TetR_N"/>
    <property type="match status" value="1"/>
</dbReference>
<keyword evidence="1" id="KW-0805">Transcription regulation</keyword>
<evidence type="ECO:0000256" key="1">
    <source>
        <dbReference type="ARBA" id="ARBA00023015"/>
    </source>
</evidence>